<feature type="chain" id="PRO_5038042061" evidence="2">
    <location>
        <begin position="41"/>
        <end position="356"/>
    </location>
</feature>
<dbReference type="Gene3D" id="2.30.30.40">
    <property type="entry name" value="SH3 Domains"/>
    <property type="match status" value="1"/>
</dbReference>
<feature type="compositionally biased region" description="Low complexity" evidence="1">
    <location>
        <begin position="137"/>
        <end position="159"/>
    </location>
</feature>
<organism evidence="3 4">
    <name type="scientific">Acetobacter estunensis</name>
    <dbReference type="NCBI Taxonomy" id="104097"/>
    <lineage>
        <taxon>Bacteria</taxon>
        <taxon>Pseudomonadati</taxon>
        <taxon>Pseudomonadota</taxon>
        <taxon>Alphaproteobacteria</taxon>
        <taxon>Acetobacterales</taxon>
        <taxon>Acetobacteraceae</taxon>
        <taxon>Acetobacter</taxon>
    </lineage>
</organism>
<gene>
    <name evidence="3" type="ORF">GOB87_07940</name>
</gene>
<comment type="caution">
    <text evidence="3">The sequence shown here is derived from an EMBL/GenBank/DDBJ whole genome shotgun (WGS) entry which is preliminary data.</text>
</comment>
<accession>A0A967EIV0</accession>
<protein>
    <submittedName>
        <fullName evidence="3">RNA-binding protein</fullName>
    </submittedName>
</protein>
<feature type="compositionally biased region" description="Basic residues" evidence="1">
    <location>
        <begin position="105"/>
        <end position="119"/>
    </location>
</feature>
<proteinExistence type="predicted"/>
<evidence type="ECO:0000256" key="1">
    <source>
        <dbReference type="SAM" id="MobiDB-lite"/>
    </source>
</evidence>
<feature type="compositionally biased region" description="Basic and acidic residues" evidence="1">
    <location>
        <begin position="260"/>
        <end position="274"/>
    </location>
</feature>
<sequence length="356" mass="37323">MPSASGLGTDAPMIASRSLRAVLSLLAATPLATFTGSAVAATQNSATPHHHHKKAATTEGKTVTHSSGHTEEKAAHHKHATHKATENSEHHTHATRHASEEKTTHHSKATHSGANHHHAAHLATGAAVGAAAGAAAAHSDTDDAAPAADSSATPAPTGPDLTKGTNTGLPLPRFAALRADDVNMRAGPGQRYPIQFIYHRRGLPVKIEREFDIWRLVEDPDGVKGWVHQATLVGSHDFVIPYPPGKAPSPDAAPQQKAASSDKPEEKSGNRHTESQVIGHVATAAEAEKIPNAVILRSSGDDSAAPVAVLMPGSVGTLRSCAAGSVWCQVTIQRRDGWLHRNQIWGLLPDEAYPPS</sequence>
<feature type="signal peptide" evidence="2">
    <location>
        <begin position="1"/>
        <end position="40"/>
    </location>
</feature>
<keyword evidence="2" id="KW-0732">Signal</keyword>
<name>A0A967EIV0_9PROT</name>
<dbReference type="Pfam" id="PF06347">
    <property type="entry name" value="SH3_4"/>
    <property type="match status" value="2"/>
</dbReference>
<evidence type="ECO:0000313" key="3">
    <source>
        <dbReference type="EMBL" id="NHO53889.1"/>
    </source>
</evidence>
<evidence type="ECO:0000313" key="4">
    <source>
        <dbReference type="Proteomes" id="UP000597459"/>
    </source>
</evidence>
<keyword evidence="4" id="KW-1185">Reference proteome</keyword>
<dbReference type="AlphaFoldDB" id="A0A967EIV0"/>
<evidence type="ECO:0000256" key="2">
    <source>
        <dbReference type="SAM" id="SignalP"/>
    </source>
</evidence>
<feature type="compositionally biased region" description="Basic and acidic residues" evidence="1">
    <location>
        <begin position="83"/>
        <end position="104"/>
    </location>
</feature>
<dbReference type="InterPro" id="IPR010466">
    <property type="entry name" value="DUF1058"/>
</dbReference>
<dbReference type="EMBL" id="WOTH01000012">
    <property type="protein sequence ID" value="NHO53889.1"/>
    <property type="molecule type" value="Genomic_DNA"/>
</dbReference>
<feature type="region of interest" description="Disordered" evidence="1">
    <location>
        <begin position="42"/>
        <end position="119"/>
    </location>
</feature>
<dbReference type="Proteomes" id="UP000597459">
    <property type="component" value="Unassembled WGS sequence"/>
</dbReference>
<feature type="region of interest" description="Disordered" evidence="1">
    <location>
        <begin position="137"/>
        <end position="169"/>
    </location>
</feature>
<feature type="region of interest" description="Disordered" evidence="1">
    <location>
        <begin position="241"/>
        <end position="276"/>
    </location>
</feature>
<reference evidence="3" key="1">
    <citation type="submission" date="2019-11" db="EMBL/GenBank/DDBJ databases">
        <title>Description of new Acetobacter species.</title>
        <authorList>
            <person name="Cleenwerck I."/>
            <person name="Sombolestani A.S."/>
        </authorList>
    </citation>
    <scope>NUCLEOTIDE SEQUENCE</scope>
    <source>
        <strain evidence="3">LMG 1626</strain>
    </source>
</reference>